<name>A0A7C5MY62_9GAMM</name>
<dbReference type="InterPro" id="IPR018197">
    <property type="entry name" value="Glycerate_kinase_RE-like"/>
</dbReference>
<protein>
    <submittedName>
        <fullName evidence="4">Glycerate kinase</fullName>
    </submittedName>
</protein>
<evidence type="ECO:0000256" key="1">
    <source>
        <dbReference type="ARBA" id="ARBA00006284"/>
    </source>
</evidence>
<dbReference type="Proteomes" id="UP000886100">
    <property type="component" value="Unassembled WGS sequence"/>
</dbReference>
<evidence type="ECO:0000256" key="2">
    <source>
        <dbReference type="ARBA" id="ARBA00022679"/>
    </source>
</evidence>
<dbReference type="PIRSF" id="PIRSF006078">
    <property type="entry name" value="GlxK"/>
    <property type="match status" value="1"/>
</dbReference>
<dbReference type="InterPro" id="IPR004381">
    <property type="entry name" value="Glycerate_kinase"/>
</dbReference>
<proteinExistence type="inferred from homology"/>
<dbReference type="AlphaFoldDB" id="A0A7C5MY62"/>
<dbReference type="Gene3D" id="3.40.50.10350">
    <property type="entry name" value="Glycerate kinase, domain 1"/>
    <property type="match status" value="1"/>
</dbReference>
<keyword evidence="3 4" id="KW-0418">Kinase</keyword>
<evidence type="ECO:0000313" key="4">
    <source>
        <dbReference type="EMBL" id="HHH13459.1"/>
    </source>
</evidence>
<dbReference type="NCBIfam" id="TIGR00045">
    <property type="entry name" value="glycerate kinase"/>
    <property type="match status" value="1"/>
</dbReference>
<sequence>MSATILLAPDSFKGSLSARRFCEVAEAAIRETLPDATVVSHPLADGGEGTLEALAGLEGAEWVSVTVSGPLGESVRADYLLLSPRRTAVIEMARASGLLLVPPERKRPLEATTRGTGELLGHALRAGVRRIVLTLGGSATSDAGTGCLSALGFRFLDRHGRPLPPGGGALERLARIEAPGPDLGEIELVGATDVTTPLLGPTGTARLFAPQKGASPAEVEQLERGLERFAEVVKRDLGLDVAETPGAGAAGGLGAGLLLLGARLVPGFELVAELTGFEETFRRHQFDLVITGEGRLDEQSRHGKVPVAVARIASRLGVPVVAVAGQVALDEAGLQALGFHAARSLVDEKTTPEMAMRDPETALARVVARVVKKWRG</sequence>
<feature type="non-terminal residue" evidence="4">
    <location>
        <position position="376"/>
    </location>
</feature>
<dbReference type="GO" id="GO:0008887">
    <property type="term" value="F:glycerate kinase activity"/>
    <property type="evidence" value="ECO:0007669"/>
    <property type="project" value="InterPro"/>
</dbReference>
<reference evidence="4" key="1">
    <citation type="journal article" date="2020" name="mSystems">
        <title>Genome- and Community-Level Interaction Insights into Carbon Utilization and Element Cycling Functions of Hydrothermarchaeota in Hydrothermal Sediment.</title>
        <authorList>
            <person name="Zhou Z."/>
            <person name="Liu Y."/>
            <person name="Xu W."/>
            <person name="Pan J."/>
            <person name="Luo Z.H."/>
            <person name="Li M."/>
        </authorList>
    </citation>
    <scope>NUCLEOTIDE SEQUENCE [LARGE SCALE GENOMIC DNA]</scope>
    <source>
        <strain evidence="4">HyVt-535</strain>
    </source>
</reference>
<dbReference type="GO" id="GO:0031388">
    <property type="term" value="P:organic acid phosphorylation"/>
    <property type="evidence" value="ECO:0007669"/>
    <property type="project" value="InterPro"/>
</dbReference>
<keyword evidence="2" id="KW-0808">Transferase</keyword>
<organism evidence="4">
    <name type="scientific">Thiolapillus brandeum</name>
    <dbReference type="NCBI Taxonomy" id="1076588"/>
    <lineage>
        <taxon>Bacteria</taxon>
        <taxon>Pseudomonadati</taxon>
        <taxon>Pseudomonadota</taxon>
        <taxon>Gammaproteobacteria</taxon>
        <taxon>Chromatiales</taxon>
        <taxon>Sedimenticolaceae</taxon>
        <taxon>Thiolapillus</taxon>
    </lineage>
</organism>
<dbReference type="SUPFAM" id="SSF110738">
    <property type="entry name" value="Glycerate kinase I"/>
    <property type="match status" value="1"/>
</dbReference>
<comment type="caution">
    <text evidence="4">The sequence shown here is derived from an EMBL/GenBank/DDBJ whole genome shotgun (WGS) entry which is preliminary data.</text>
</comment>
<dbReference type="Pfam" id="PF02595">
    <property type="entry name" value="Gly_kinase"/>
    <property type="match status" value="1"/>
</dbReference>
<accession>A0A7C5MY62</accession>
<dbReference type="PANTHER" id="PTHR21599">
    <property type="entry name" value="GLYCERATE KINASE"/>
    <property type="match status" value="1"/>
</dbReference>
<dbReference type="PANTHER" id="PTHR21599:SF0">
    <property type="entry name" value="GLYCERATE KINASE"/>
    <property type="match status" value="1"/>
</dbReference>
<dbReference type="InterPro" id="IPR018193">
    <property type="entry name" value="Glyc_kinase_flavodox-like_fold"/>
</dbReference>
<evidence type="ECO:0000256" key="3">
    <source>
        <dbReference type="ARBA" id="ARBA00022777"/>
    </source>
</evidence>
<dbReference type="InterPro" id="IPR036129">
    <property type="entry name" value="Glycerate_kinase_sf"/>
</dbReference>
<comment type="similarity">
    <text evidence="1">Belongs to the glycerate kinase type-1 family.</text>
</comment>
<gene>
    <name evidence="4" type="ORF">ENJ98_04420</name>
</gene>
<dbReference type="Gene3D" id="3.90.1510.10">
    <property type="entry name" value="Glycerate kinase, domain 2"/>
    <property type="match status" value="1"/>
</dbReference>
<dbReference type="EMBL" id="DROM01000271">
    <property type="protein sequence ID" value="HHH13459.1"/>
    <property type="molecule type" value="Genomic_DNA"/>
</dbReference>